<accession>A0AAE0I646</accession>
<keyword evidence="4" id="KW-1185">Reference proteome</keyword>
<feature type="compositionally biased region" description="Polar residues" evidence="1">
    <location>
        <begin position="189"/>
        <end position="209"/>
    </location>
</feature>
<feature type="chain" id="PRO_5042217896" description="Prp 4 CRoW domain-containing protein" evidence="2">
    <location>
        <begin position="21"/>
        <end position="234"/>
    </location>
</feature>
<keyword evidence="2" id="KW-0732">Signal</keyword>
<dbReference type="Proteomes" id="UP001283341">
    <property type="component" value="Unassembled WGS sequence"/>
</dbReference>
<organism evidence="3 4">
    <name type="scientific">Apodospora peruviana</name>
    <dbReference type="NCBI Taxonomy" id="516989"/>
    <lineage>
        <taxon>Eukaryota</taxon>
        <taxon>Fungi</taxon>
        <taxon>Dikarya</taxon>
        <taxon>Ascomycota</taxon>
        <taxon>Pezizomycotina</taxon>
        <taxon>Sordariomycetes</taxon>
        <taxon>Sordariomycetidae</taxon>
        <taxon>Sordariales</taxon>
        <taxon>Lasiosphaeriaceae</taxon>
        <taxon>Apodospora</taxon>
    </lineage>
</organism>
<evidence type="ECO:0008006" key="5">
    <source>
        <dbReference type="Google" id="ProtNLM"/>
    </source>
</evidence>
<dbReference type="AlphaFoldDB" id="A0AAE0I646"/>
<protein>
    <recommendedName>
        <fullName evidence="5">Prp 4 CRoW domain-containing protein</fullName>
    </recommendedName>
</protein>
<proteinExistence type="predicted"/>
<reference evidence="3" key="2">
    <citation type="submission" date="2023-06" db="EMBL/GenBank/DDBJ databases">
        <authorList>
            <consortium name="Lawrence Berkeley National Laboratory"/>
            <person name="Haridas S."/>
            <person name="Hensen N."/>
            <person name="Bonometti L."/>
            <person name="Westerberg I."/>
            <person name="Brannstrom I.O."/>
            <person name="Guillou S."/>
            <person name="Cros-Aarteil S."/>
            <person name="Calhoun S."/>
            <person name="Kuo A."/>
            <person name="Mondo S."/>
            <person name="Pangilinan J."/>
            <person name="Riley R."/>
            <person name="Labutti K."/>
            <person name="Andreopoulos B."/>
            <person name="Lipzen A."/>
            <person name="Chen C."/>
            <person name="Yanf M."/>
            <person name="Daum C."/>
            <person name="Ng V."/>
            <person name="Clum A."/>
            <person name="Steindorff A."/>
            <person name="Ohm R."/>
            <person name="Martin F."/>
            <person name="Silar P."/>
            <person name="Natvig D."/>
            <person name="Lalanne C."/>
            <person name="Gautier V."/>
            <person name="Ament-Velasquez S.L."/>
            <person name="Kruys A."/>
            <person name="Hutchinson M.I."/>
            <person name="Powell A.J."/>
            <person name="Barry K."/>
            <person name="Miller A.N."/>
            <person name="Grigoriev I.V."/>
            <person name="Debuchy R."/>
            <person name="Gladieux P."/>
            <person name="Thoren M.H."/>
            <person name="Johannesson H."/>
        </authorList>
    </citation>
    <scope>NUCLEOTIDE SEQUENCE</scope>
    <source>
        <strain evidence="3">CBS 118394</strain>
    </source>
</reference>
<evidence type="ECO:0000256" key="2">
    <source>
        <dbReference type="SAM" id="SignalP"/>
    </source>
</evidence>
<evidence type="ECO:0000313" key="3">
    <source>
        <dbReference type="EMBL" id="KAK3319333.1"/>
    </source>
</evidence>
<sequence length="234" mass="23506">MLAKPLSALAALAFAIHVAAEPQPYKAAQVMKMSVKELFGRQAEPGYQPTQAVCGEGETCEAACGAGYQTCASSDEAIHCFNPAAAQTCCPSNTGMSCDAGYFCAADKGGETWCCPNGMDLDACATAYSITGGLIYETAPSTSSEVSSSTSSASPYPTSSATNTTTTTTKADSTTTCTSSLVPSMSFPGGSNSTSATFNVPAPTTTSKLPESGATALAPAGALFVLLAGFAALL</sequence>
<reference evidence="3" key="1">
    <citation type="journal article" date="2023" name="Mol. Phylogenet. Evol.">
        <title>Genome-scale phylogeny and comparative genomics of the fungal order Sordariales.</title>
        <authorList>
            <person name="Hensen N."/>
            <person name="Bonometti L."/>
            <person name="Westerberg I."/>
            <person name="Brannstrom I.O."/>
            <person name="Guillou S."/>
            <person name="Cros-Aarteil S."/>
            <person name="Calhoun S."/>
            <person name="Haridas S."/>
            <person name="Kuo A."/>
            <person name="Mondo S."/>
            <person name="Pangilinan J."/>
            <person name="Riley R."/>
            <person name="LaButti K."/>
            <person name="Andreopoulos B."/>
            <person name="Lipzen A."/>
            <person name="Chen C."/>
            <person name="Yan M."/>
            <person name="Daum C."/>
            <person name="Ng V."/>
            <person name="Clum A."/>
            <person name="Steindorff A."/>
            <person name="Ohm R.A."/>
            <person name="Martin F."/>
            <person name="Silar P."/>
            <person name="Natvig D.O."/>
            <person name="Lalanne C."/>
            <person name="Gautier V."/>
            <person name="Ament-Velasquez S.L."/>
            <person name="Kruys A."/>
            <person name="Hutchinson M.I."/>
            <person name="Powell A.J."/>
            <person name="Barry K."/>
            <person name="Miller A.N."/>
            <person name="Grigoriev I.V."/>
            <person name="Debuchy R."/>
            <person name="Gladieux P."/>
            <person name="Hiltunen Thoren M."/>
            <person name="Johannesson H."/>
        </authorList>
    </citation>
    <scope>NUCLEOTIDE SEQUENCE</scope>
    <source>
        <strain evidence="3">CBS 118394</strain>
    </source>
</reference>
<evidence type="ECO:0000256" key="1">
    <source>
        <dbReference type="SAM" id="MobiDB-lite"/>
    </source>
</evidence>
<name>A0AAE0I646_9PEZI</name>
<feature type="signal peptide" evidence="2">
    <location>
        <begin position="1"/>
        <end position="20"/>
    </location>
</feature>
<feature type="compositionally biased region" description="Low complexity" evidence="1">
    <location>
        <begin position="141"/>
        <end position="180"/>
    </location>
</feature>
<gene>
    <name evidence="3" type="ORF">B0H66DRAFT_267060</name>
</gene>
<comment type="caution">
    <text evidence="3">The sequence shown here is derived from an EMBL/GenBank/DDBJ whole genome shotgun (WGS) entry which is preliminary data.</text>
</comment>
<evidence type="ECO:0000313" key="4">
    <source>
        <dbReference type="Proteomes" id="UP001283341"/>
    </source>
</evidence>
<feature type="region of interest" description="Disordered" evidence="1">
    <location>
        <begin position="141"/>
        <end position="209"/>
    </location>
</feature>
<dbReference type="EMBL" id="JAUEDM010000004">
    <property type="protein sequence ID" value="KAK3319333.1"/>
    <property type="molecule type" value="Genomic_DNA"/>
</dbReference>